<dbReference type="AlphaFoldDB" id="A0A183P3L7"/>
<evidence type="ECO:0000313" key="1">
    <source>
        <dbReference type="EMBL" id="VDP47387.1"/>
    </source>
</evidence>
<evidence type="ECO:0000313" key="2">
    <source>
        <dbReference type="Proteomes" id="UP000269396"/>
    </source>
</evidence>
<name>A0A183P3L7_9TREM</name>
<accession>A0A183P3L7</accession>
<sequence>MNFSIEIMNRFMLDHHRKSGSTGWLLHPSMGLFSSAHPRSCIWDSDTGCSVSRSNV</sequence>
<organism evidence="1 2">
    <name type="scientific">Schistosoma mattheei</name>
    <dbReference type="NCBI Taxonomy" id="31246"/>
    <lineage>
        <taxon>Eukaryota</taxon>
        <taxon>Metazoa</taxon>
        <taxon>Spiralia</taxon>
        <taxon>Lophotrochozoa</taxon>
        <taxon>Platyhelminthes</taxon>
        <taxon>Trematoda</taxon>
        <taxon>Digenea</taxon>
        <taxon>Strigeidida</taxon>
        <taxon>Schistosomatoidea</taxon>
        <taxon>Schistosomatidae</taxon>
        <taxon>Schistosoma</taxon>
    </lineage>
</organism>
<reference evidence="1 2" key="1">
    <citation type="submission" date="2018-11" db="EMBL/GenBank/DDBJ databases">
        <authorList>
            <consortium name="Pathogen Informatics"/>
        </authorList>
    </citation>
    <scope>NUCLEOTIDE SEQUENCE [LARGE SCALE GENOMIC DNA]</scope>
    <source>
        <strain>Denwood</strain>
        <strain evidence="2">Zambia</strain>
    </source>
</reference>
<dbReference type="Proteomes" id="UP000269396">
    <property type="component" value="Unassembled WGS sequence"/>
</dbReference>
<keyword evidence="2" id="KW-1185">Reference proteome</keyword>
<protein>
    <submittedName>
        <fullName evidence="1">Uncharacterized protein</fullName>
    </submittedName>
</protein>
<gene>
    <name evidence="1" type="ORF">SMTD_LOCUS8953</name>
</gene>
<proteinExistence type="predicted"/>
<dbReference type="EMBL" id="UZAL01029318">
    <property type="protein sequence ID" value="VDP47387.1"/>
    <property type="molecule type" value="Genomic_DNA"/>
</dbReference>